<dbReference type="PRINTS" id="PR00080">
    <property type="entry name" value="SDRFAMILY"/>
</dbReference>
<dbReference type="PANTHER" id="PTHR43391">
    <property type="entry name" value="RETINOL DEHYDROGENASE-RELATED"/>
    <property type="match status" value="1"/>
</dbReference>
<keyword evidence="5" id="KW-0812">Transmembrane</keyword>
<organism evidence="6 7">
    <name type="scientific">Stephania japonica</name>
    <dbReference type="NCBI Taxonomy" id="461633"/>
    <lineage>
        <taxon>Eukaryota</taxon>
        <taxon>Viridiplantae</taxon>
        <taxon>Streptophyta</taxon>
        <taxon>Embryophyta</taxon>
        <taxon>Tracheophyta</taxon>
        <taxon>Spermatophyta</taxon>
        <taxon>Magnoliopsida</taxon>
        <taxon>Ranunculales</taxon>
        <taxon>Menispermaceae</taxon>
        <taxon>Menispermoideae</taxon>
        <taxon>Cissampelideae</taxon>
        <taxon>Stephania</taxon>
    </lineage>
</organism>
<dbReference type="Proteomes" id="UP001417504">
    <property type="component" value="Unassembled WGS sequence"/>
</dbReference>
<dbReference type="SUPFAM" id="SSF51735">
    <property type="entry name" value="NAD(P)-binding Rossmann-fold domains"/>
    <property type="match status" value="1"/>
</dbReference>
<dbReference type="Pfam" id="PF00106">
    <property type="entry name" value="adh_short"/>
    <property type="match status" value="1"/>
</dbReference>
<dbReference type="PROSITE" id="PS00061">
    <property type="entry name" value="ADH_SHORT"/>
    <property type="match status" value="1"/>
</dbReference>
<name>A0AAP0IL85_9MAGN</name>
<dbReference type="AlphaFoldDB" id="A0AAP0IL85"/>
<evidence type="ECO:0000256" key="4">
    <source>
        <dbReference type="RuleBase" id="RU000363"/>
    </source>
</evidence>
<evidence type="ECO:0000256" key="5">
    <source>
        <dbReference type="SAM" id="Phobius"/>
    </source>
</evidence>
<evidence type="ECO:0000313" key="6">
    <source>
        <dbReference type="EMBL" id="KAK9117606.1"/>
    </source>
</evidence>
<evidence type="ECO:0000256" key="2">
    <source>
        <dbReference type="ARBA" id="ARBA00006484"/>
    </source>
</evidence>
<dbReference type="GO" id="GO:0016491">
    <property type="term" value="F:oxidoreductase activity"/>
    <property type="evidence" value="ECO:0007669"/>
    <property type="project" value="UniProtKB-KW"/>
</dbReference>
<comment type="subcellular location">
    <subcellularLocation>
        <location evidence="1">Membrane</location>
        <topology evidence="1">Single-pass type II membrane protein</topology>
    </subcellularLocation>
</comment>
<sequence length="332" mass="37264">MEVIHLLMNFLIPPIVIILILVVFPIYFLYTIVHSFIRSFTMEDMNQKVVLITGASSGIGECLAYEYAKRGARLALVARRETMLKEVAKKARAMGSPDVIISCADVANSDHCKRFVEETISHFGRLDHLVNNAGISSSFYFEEASNISNAVPVMNVNYWGSVYATHFALPHIKKTKGKIAANTSSSAWLYGPDMCMYSASKAAMMNFYETLRIELGPAVTITTVSLGFVESEMIDGKHIGLDGKVVMDLSRKDAVAHFFPILKAKESARLIVDGVCRGDRDVTDPSWLRALYLCKVFVPEILEWFMRLMFMAVVRRMESFQIKNGIQAKKDF</sequence>
<comment type="similarity">
    <text evidence="2 4">Belongs to the short-chain dehydrogenases/reductases (SDR) family.</text>
</comment>
<feature type="transmembrane region" description="Helical" evidence="5">
    <location>
        <begin position="6"/>
        <end position="30"/>
    </location>
</feature>
<keyword evidence="5" id="KW-0472">Membrane</keyword>
<dbReference type="PRINTS" id="PR00081">
    <property type="entry name" value="GDHRDH"/>
</dbReference>
<dbReference type="InterPro" id="IPR002347">
    <property type="entry name" value="SDR_fam"/>
</dbReference>
<dbReference type="GO" id="GO:0005829">
    <property type="term" value="C:cytosol"/>
    <property type="evidence" value="ECO:0007669"/>
    <property type="project" value="TreeGrafter"/>
</dbReference>
<reference evidence="6 7" key="1">
    <citation type="submission" date="2024-01" db="EMBL/GenBank/DDBJ databases">
        <title>Genome assemblies of Stephania.</title>
        <authorList>
            <person name="Yang L."/>
        </authorList>
    </citation>
    <scope>NUCLEOTIDE SEQUENCE [LARGE SCALE GENOMIC DNA]</scope>
    <source>
        <strain evidence="6">QJT</strain>
        <tissue evidence="6">Leaf</tissue>
    </source>
</reference>
<evidence type="ECO:0000313" key="7">
    <source>
        <dbReference type="Proteomes" id="UP001417504"/>
    </source>
</evidence>
<dbReference type="Gene3D" id="3.40.50.720">
    <property type="entry name" value="NAD(P)-binding Rossmann-like Domain"/>
    <property type="match status" value="1"/>
</dbReference>
<accession>A0AAP0IL85</accession>
<keyword evidence="3" id="KW-0560">Oxidoreductase</keyword>
<dbReference type="GO" id="GO:0016020">
    <property type="term" value="C:membrane"/>
    <property type="evidence" value="ECO:0007669"/>
    <property type="project" value="UniProtKB-SubCell"/>
</dbReference>
<proteinExistence type="inferred from homology"/>
<keyword evidence="7" id="KW-1185">Reference proteome</keyword>
<keyword evidence="5" id="KW-1133">Transmembrane helix</keyword>
<protein>
    <submittedName>
        <fullName evidence="6">Uncharacterized protein</fullName>
    </submittedName>
</protein>
<dbReference type="InterPro" id="IPR020904">
    <property type="entry name" value="Sc_DH/Rdtase_CS"/>
</dbReference>
<dbReference type="InterPro" id="IPR036291">
    <property type="entry name" value="NAD(P)-bd_dom_sf"/>
</dbReference>
<comment type="caution">
    <text evidence="6">The sequence shown here is derived from an EMBL/GenBank/DDBJ whole genome shotgun (WGS) entry which is preliminary data.</text>
</comment>
<evidence type="ECO:0000256" key="1">
    <source>
        <dbReference type="ARBA" id="ARBA00004606"/>
    </source>
</evidence>
<dbReference type="PANTHER" id="PTHR43391:SF89">
    <property type="entry name" value="11-BETA-HYDROXYSTEROID DEHYDROGENASE 1A-RELATED"/>
    <property type="match status" value="1"/>
</dbReference>
<evidence type="ECO:0000256" key="3">
    <source>
        <dbReference type="ARBA" id="ARBA00023002"/>
    </source>
</evidence>
<dbReference type="EMBL" id="JBBNAE010000006">
    <property type="protein sequence ID" value="KAK9117606.1"/>
    <property type="molecule type" value="Genomic_DNA"/>
</dbReference>
<gene>
    <name evidence="6" type="ORF">Sjap_016553</name>
</gene>